<feature type="domain" description="WYL" evidence="1">
    <location>
        <begin position="156"/>
        <end position="223"/>
    </location>
</feature>
<reference evidence="3 4" key="1">
    <citation type="submission" date="2019-08" db="EMBL/GenBank/DDBJ databases">
        <title>Lewinella sp. strain SSH13 Genome sequencing and assembly.</title>
        <authorList>
            <person name="Kim I."/>
        </authorList>
    </citation>
    <scope>NUCLEOTIDE SEQUENCE [LARGE SCALE GENOMIC DNA]</scope>
    <source>
        <strain evidence="3 4">SSH13</strain>
    </source>
</reference>
<evidence type="ECO:0000313" key="4">
    <source>
        <dbReference type="Proteomes" id="UP000321907"/>
    </source>
</evidence>
<dbReference type="OrthoDB" id="43316at2"/>
<comment type="caution">
    <text evidence="3">The sequence shown here is derived from an EMBL/GenBank/DDBJ whole genome shotgun (WGS) entry which is preliminary data.</text>
</comment>
<name>A0A5C7F6K7_9BACT</name>
<dbReference type="RefSeq" id="WP_147932469.1">
    <property type="nucleotide sequence ID" value="NZ_VOXD01000040.1"/>
</dbReference>
<dbReference type="InterPro" id="IPR057727">
    <property type="entry name" value="WCX_dom"/>
</dbReference>
<keyword evidence="4" id="KW-1185">Reference proteome</keyword>
<feature type="domain" description="WCX" evidence="2">
    <location>
        <begin position="256"/>
        <end position="328"/>
    </location>
</feature>
<accession>A0A5C7F6K7</accession>
<proteinExistence type="predicted"/>
<dbReference type="PANTHER" id="PTHR34580">
    <property type="match status" value="1"/>
</dbReference>
<protein>
    <submittedName>
        <fullName evidence="3">WYL domain-containing protein</fullName>
    </submittedName>
</protein>
<gene>
    <name evidence="3" type="ORF">FUA23_19580</name>
</gene>
<evidence type="ECO:0000313" key="3">
    <source>
        <dbReference type="EMBL" id="TXF86322.1"/>
    </source>
</evidence>
<dbReference type="Pfam" id="PF13280">
    <property type="entry name" value="WYL"/>
    <property type="match status" value="1"/>
</dbReference>
<dbReference type="Pfam" id="PF25583">
    <property type="entry name" value="WCX"/>
    <property type="match status" value="1"/>
</dbReference>
<dbReference type="InterPro" id="IPR051534">
    <property type="entry name" value="CBASS_pafABC_assoc_protein"/>
</dbReference>
<sequence length="336" mass="39018">MATNKLASLRYLALDRCFSNPGRKYYIEDLIEACNQAIYEATGSHDGVKRRQVYDDITFMESEQGYAVPLVRYKDGRRKFFRYEDTSFTIRQRSVNQAEVEQIAETLAILSRFKGMPQFEWLDEIKIRLESAFGMTSTTEACVSFQENPYLKGLRYFADLFAAISQKKPLLVSYQGFKQPEPADLPFHPWHLKQYNNRWFVLGHNETFGGLSILALDRIQELKPASFPFLENKSYDFEEYFDDVIGVSFPMDQAVERVLLKIDNDLWPYIESKPLHGSQKVKSRAPEGVIVELKVFLNYELRATLFSYLKGIEVLEPKSLRRDLIKDLNIGLAKYS</sequence>
<evidence type="ECO:0000259" key="2">
    <source>
        <dbReference type="Pfam" id="PF25583"/>
    </source>
</evidence>
<dbReference type="InterPro" id="IPR026881">
    <property type="entry name" value="WYL_dom"/>
</dbReference>
<dbReference type="AlphaFoldDB" id="A0A5C7F6K7"/>
<dbReference type="Proteomes" id="UP000321907">
    <property type="component" value="Unassembled WGS sequence"/>
</dbReference>
<dbReference type="PROSITE" id="PS52050">
    <property type="entry name" value="WYL"/>
    <property type="match status" value="1"/>
</dbReference>
<organism evidence="3 4">
    <name type="scientific">Neolewinella aurantiaca</name>
    <dbReference type="NCBI Taxonomy" id="2602767"/>
    <lineage>
        <taxon>Bacteria</taxon>
        <taxon>Pseudomonadati</taxon>
        <taxon>Bacteroidota</taxon>
        <taxon>Saprospiria</taxon>
        <taxon>Saprospirales</taxon>
        <taxon>Lewinellaceae</taxon>
        <taxon>Neolewinella</taxon>
    </lineage>
</organism>
<dbReference type="EMBL" id="VOXD01000040">
    <property type="protein sequence ID" value="TXF86322.1"/>
    <property type="molecule type" value="Genomic_DNA"/>
</dbReference>
<evidence type="ECO:0000259" key="1">
    <source>
        <dbReference type="Pfam" id="PF13280"/>
    </source>
</evidence>
<dbReference type="PANTHER" id="PTHR34580:SF9">
    <property type="entry name" value="SLL5097 PROTEIN"/>
    <property type="match status" value="1"/>
</dbReference>